<reference evidence="8 9" key="1">
    <citation type="journal article" date="2024" name="Nat. Commun.">
        <title>Phylogenomics reveals the evolutionary origins of lichenization in chlorophyte algae.</title>
        <authorList>
            <person name="Puginier C."/>
            <person name="Libourel C."/>
            <person name="Otte J."/>
            <person name="Skaloud P."/>
            <person name="Haon M."/>
            <person name="Grisel S."/>
            <person name="Petersen M."/>
            <person name="Berrin J.G."/>
            <person name="Delaux P.M."/>
            <person name="Dal Grande F."/>
            <person name="Keller J."/>
        </authorList>
    </citation>
    <scope>NUCLEOTIDE SEQUENCE [LARGE SCALE GENOMIC DNA]</scope>
    <source>
        <strain evidence="8 9">SAG 216-7</strain>
    </source>
</reference>
<dbReference type="CDD" id="cd02885">
    <property type="entry name" value="NUDIX_IPP_Isomerase"/>
    <property type="match status" value="1"/>
</dbReference>
<feature type="domain" description="Nudix hydrolase" evidence="7">
    <location>
        <begin position="55"/>
        <end position="217"/>
    </location>
</feature>
<comment type="similarity">
    <text evidence="3">Belongs to the IPP isomerase type 1 family.</text>
</comment>
<dbReference type="NCBIfam" id="TIGR02150">
    <property type="entry name" value="IPP_isom_1"/>
    <property type="match status" value="1"/>
</dbReference>
<evidence type="ECO:0000313" key="8">
    <source>
        <dbReference type="EMBL" id="KAK9904119.1"/>
    </source>
</evidence>
<keyword evidence="5" id="KW-0414">Isoprene biosynthesis</keyword>
<sequence length="249" mass="28062">MVATLQQSSRWDGSGSQADLMQKDECILVDEQDSIIGSANKYNSHKFTPEQPQGLLHRAFSVFLFNKDNKLLLQQRALSKITFPGVWTNTCCSHPLHGYSPTEVDQPEDVANGSVMGAKRAAVRKLQHELGIVPQQVPLSDFNFLTRLHYCAADTDTYGADAEWGEHEVDYILFIKAAVHLKPNPEEVEATKYVTLPELQSMMAPSSQLRWSPWFKIIAANFLEEWWTNLDEAVSTDAFLDVKAVHKIL</sequence>
<name>A0ABR2YG58_9CHLO</name>
<dbReference type="Gene3D" id="3.90.79.10">
    <property type="entry name" value="Nucleoside Triphosphate Pyrophosphohydrolase"/>
    <property type="match status" value="1"/>
</dbReference>
<proteinExistence type="inferred from homology"/>
<evidence type="ECO:0000256" key="5">
    <source>
        <dbReference type="ARBA" id="ARBA00023229"/>
    </source>
</evidence>
<evidence type="ECO:0000259" key="7">
    <source>
        <dbReference type="PROSITE" id="PS51462"/>
    </source>
</evidence>
<dbReference type="PROSITE" id="PS51462">
    <property type="entry name" value="NUDIX"/>
    <property type="match status" value="1"/>
</dbReference>
<keyword evidence="9" id="KW-1185">Reference proteome</keyword>
<dbReference type="SUPFAM" id="SSF55811">
    <property type="entry name" value="Nudix"/>
    <property type="match status" value="1"/>
</dbReference>
<dbReference type="InterPro" id="IPR011876">
    <property type="entry name" value="IsopentenylPP_isomerase_typ1"/>
</dbReference>
<dbReference type="EC" id="5.3.3.2" evidence="4"/>
<evidence type="ECO:0000256" key="3">
    <source>
        <dbReference type="ARBA" id="ARBA00007579"/>
    </source>
</evidence>
<gene>
    <name evidence="8" type="ORF">WJX75_004990</name>
</gene>
<keyword evidence="6" id="KW-0413">Isomerase</keyword>
<dbReference type="EMBL" id="JALJOT010000013">
    <property type="protein sequence ID" value="KAK9904119.1"/>
    <property type="molecule type" value="Genomic_DNA"/>
</dbReference>
<comment type="function">
    <text evidence="1">Catalyzes the 1,3-allylic rearrangement of the homoallylic substrate isopentenyl (IPP) to its highly electrophilic allylic isomer, dimethylallyl diphosphate (DMAPP).</text>
</comment>
<comment type="caution">
    <text evidence="8">The sequence shown here is derived from an EMBL/GenBank/DDBJ whole genome shotgun (WGS) entry which is preliminary data.</text>
</comment>
<evidence type="ECO:0000256" key="1">
    <source>
        <dbReference type="ARBA" id="ARBA00003951"/>
    </source>
</evidence>
<accession>A0ABR2YG58</accession>
<protein>
    <recommendedName>
        <fullName evidence="4">isopentenyl-diphosphate Delta-isomerase</fullName>
        <ecNumber evidence="4">5.3.3.2</ecNumber>
    </recommendedName>
</protein>
<dbReference type="InterPro" id="IPR015797">
    <property type="entry name" value="NUDIX_hydrolase-like_dom_sf"/>
</dbReference>
<dbReference type="Pfam" id="PF00293">
    <property type="entry name" value="NUDIX"/>
    <property type="match status" value="1"/>
</dbReference>
<dbReference type="Proteomes" id="UP001491310">
    <property type="component" value="Unassembled WGS sequence"/>
</dbReference>
<dbReference type="PIRSF" id="PIRSF018427">
    <property type="entry name" value="Isopntndiph_ism"/>
    <property type="match status" value="1"/>
</dbReference>
<comment type="pathway">
    <text evidence="2">Isoprenoid biosynthesis; dimethylallyl diphosphate biosynthesis; dimethylallyl diphosphate from isopentenyl diphosphate: step 1/1.</text>
</comment>
<evidence type="ECO:0000313" key="9">
    <source>
        <dbReference type="Proteomes" id="UP001491310"/>
    </source>
</evidence>
<dbReference type="PANTHER" id="PTHR10885">
    <property type="entry name" value="ISOPENTENYL-DIPHOSPHATE DELTA-ISOMERASE"/>
    <property type="match status" value="1"/>
</dbReference>
<organism evidence="8 9">
    <name type="scientific">Coccomyxa subellipsoidea</name>
    <dbReference type="NCBI Taxonomy" id="248742"/>
    <lineage>
        <taxon>Eukaryota</taxon>
        <taxon>Viridiplantae</taxon>
        <taxon>Chlorophyta</taxon>
        <taxon>core chlorophytes</taxon>
        <taxon>Trebouxiophyceae</taxon>
        <taxon>Trebouxiophyceae incertae sedis</taxon>
        <taxon>Coccomyxaceae</taxon>
        <taxon>Coccomyxa</taxon>
    </lineage>
</organism>
<dbReference type="InterPro" id="IPR000086">
    <property type="entry name" value="NUDIX_hydrolase_dom"/>
</dbReference>
<dbReference type="PANTHER" id="PTHR10885:SF0">
    <property type="entry name" value="ISOPENTENYL-DIPHOSPHATE DELTA-ISOMERASE"/>
    <property type="match status" value="1"/>
</dbReference>
<evidence type="ECO:0000256" key="6">
    <source>
        <dbReference type="ARBA" id="ARBA00023235"/>
    </source>
</evidence>
<evidence type="ECO:0000256" key="4">
    <source>
        <dbReference type="ARBA" id="ARBA00012057"/>
    </source>
</evidence>
<evidence type="ECO:0000256" key="2">
    <source>
        <dbReference type="ARBA" id="ARBA00004826"/>
    </source>
</evidence>